<evidence type="ECO:0000256" key="1">
    <source>
        <dbReference type="SAM" id="MobiDB-lite"/>
    </source>
</evidence>
<accession>A0A5A7PBE5</accession>
<keyword evidence="3" id="KW-1185">Reference proteome</keyword>
<dbReference type="InterPro" id="IPR044823">
    <property type="entry name" value="ASIL1/2-like"/>
</dbReference>
<dbReference type="AlphaFoldDB" id="A0A5A7PBE5"/>
<feature type="compositionally biased region" description="Low complexity" evidence="1">
    <location>
        <begin position="187"/>
        <end position="198"/>
    </location>
</feature>
<name>A0A5A7PBE5_STRAF</name>
<organism evidence="2 3">
    <name type="scientific">Striga asiatica</name>
    <name type="common">Asiatic witchweed</name>
    <name type="synonym">Buchnera asiatica</name>
    <dbReference type="NCBI Taxonomy" id="4170"/>
    <lineage>
        <taxon>Eukaryota</taxon>
        <taxon>Viridiplantae</taxon>
        <taxon>Streptophyta</taxon>
        <taxon>Embryophyta</taxon>
        <taxon>Tracheophyta</taxon>
        <taxon>Spermatophyta</taxon>
        <taxon>Magnoliopsida</taxon>
        <taxon>eudicotyledons</taxon>
        <taxon>Gunneridae</taxon>
        <taxon>Pentapetalae</taxon>
        <taxon>asterids</taxon>
        <taxon>lamiids</taxon>
        <taxon>Lamiales</taxon>
        <taxon>Orobanchaceae</taxon>
        <taxon>Buchnereae</taxon>
        <taxon>Striga</taxon>
    </lineage>
</organism>
<proteinExistence type="predicted"/>
<dbReference type="PANTHER" id="PTHR31307">
    <property type="entry name" value="TRIHELIX TRANSCRIPTION FACTOR ASIL2"/>
    <property type="match status" value="1"/>
</dbReference>
<protein>
    <submittedName>
        <fullName evidence="2">Sequence-specific DNA binding transcription factors</fullName>
    </submittedName>
</protein>
<dbReference type="OrthoDB" id="1901794at2759"/>
<dbReference type="PANTHER" id="PTHR31307:SF49">
    <property type="entry name" value="ALCOHOL DEHYDROGENASE TRANSCRIPTION FACTOR MYB_SANT-LIKE FAMILY PROTEIN"/>
    <property type="match status" value="1"/>
</dbReference>
<feature type="region of interest" description="Disordered" evidence="1">
    <location>
        <begin position="152"/>
        <end position="198"/>
    </location>
</feature>
<feature type="compositionally biased region" description="Low complexity" evidence="1">
    <location>
        <begin position="158"/>
        <end position="174"/>
    </location>
</feature>
<dbReference type="Proteomes" id="UP000325081">
    <property type="component" value="Unassembled WGS sequence"/>
</dbReference>
<sequence>MEDFTMVRGEILVSVSIGCKDSVVWLRILETPVVISPLIHATTLRRPLPTFSLILQLFTRSSIAETSMAATTLSPSSSAPRGNDDRHIPSALALPAVVATATHRLPPPCWSPNETTILIDAYRDKWYSLRRNNLRANHWNSLRCSNLRCAAPTHPRRPSSSAATRWRSSASGTALDPEGRRARRRPPVCLVVRPLPGD</sequence>
<dbReference type="EMBL" id="BKCP01004328">
    <property type="protein sequence ID" value="GER30225.1"/>
    <property type="molecule type" value="Genomic_DNA"/>
</dbReference>
<gene>
    <name evidence="2" type="ORF">STAS_06155</name>
</gene>
<comment type="caution">
    <text evidence="2">The sequence shown here is derived from an EMBL/GenBank/DDBJ whole genome shotgun (WGS) entry which is preliminary data.</text>
</comment>
<evidence type="ECO:0000313" key="3">
    <source>
        <dbReference type="Proteomes" id="UP000325081"/>
    </source>
</evidence>
<reference evidence="3" key="1">
    <citation type="journal article" date="2019" name="Curr. Biol.">
        <title>Genome Sequence of Striga asiatica Provides Insight into the Evolution of Plant Parasitism.</title>
        <authorList>
            <person name="Yoshida S."/>
            <person name="Kim S."/>
            <person name="Wafula E.K."/>
            <person name="Tanskanen J."/>
            <person name="Kim Y.M."/>
            <person name="Honaas L."/>
            <person name="Yang Z."/>
            <person name="Spallek T."/>
            <person name="Conn C.E."/>
            <person name="Ichihashi Y."/>
            <person name="Cheong K."/>
            <person name="Cui S."/>
            <person name="Der J.P."/>
            <person name="Gundlach H."/>
            <person name="Jiao Y."/>
            <person name="Hori C."/>
            <person name="Ishida J.K."/>
            <person name="Kasahara H."/>
            <person name="Kiba T."/>
            <person name="Kim M.S."/>
            <person name="Koo N."/>
            <person name="Laohavisit A."/>
            <person name="Lee Y.H."/>
            <person name="Lumba S."/>
            <person name="McCourt P."/>
            <person name="Mortimer J.C."/>
            <person name="Mutuku J.M."/>
            <person name="Nomura T."/>
            <person name="Sasaki-Sekimoto Y."/>
            <person name="Seto Y."/>
            <person name="Wang Y."/>
            <person name="Wakatake T."/>
            <person name="Sakakibara H."/>
            <person name="Demura T."/>
            <person name="Yamaguchi S."/>
            <person name="Yoneyama K."/>
            <person name="Manabe R.I."/>
            <person name="Nelson D.C."/>
            <person name="Schulman A.H."/>
            <person name="Timko M.P."/>
            <person name="dePamphilis C.W."/>
            <person name="Choi D."/>
            <person name="Shirasu K."/>
        </authorList>
    </citation>
    <scope>NUCLEOTIDE SEQUENCE [LARGE SCALE GENOMIC DNA]</scope>
    <source>
        <strain evidence="3">cv. UVA1</strain>
    </source>
</reference>
<evidence type="ECO:0000313" key="2">
    <source>
        <dbReference type="EMBL" id="GER30225.1"/>
    </source>
</evidence>